<evidence type="ECO:0000313" key="4">
    <source>
        <dbReference type="Proteomes" id="UP000188533"/>
    </source>
</evidence>
<reference evidence="3 4" key="2">
    <citation type="submission" date="2017-02" db="EMBL/GenBank/DDBJ databases">
        <title>A genome survey and senescence transcriptome analysis in Lentinula edodes.</title>
        <authorList>
            <person name="Sakamoto Y."/>
            <person name="Nakade K."/>
            <person name="Sato S."/>
            <person name="Yoshida Y."/>
            <person name="Miyazaki K."/>
            <person name="Natsume S."/>
            <person name="Konno N."/>
        </authorList>
    </citation>
    <scope>NUCLEOTIDE SEQUENCE [LARGE SCALE GENOMIC DNA]</scope>
    <source>
        <strain evidence="3 4">NBRC 111202</strain>
    </source>
</reference>
<reference evidence="3 4" key="1">
    <citation type="submission" date="2016-08" db="EMBL/GenBank/DDBJ databases">
        <authorList>
            <consortium name="Lentinula edodes genome sequencing consortium"/>
            <person name="Sakamoto Y."/>
            <person name="Nakade K."/>
            <person name="Sato S."/>
            <person name="Yoshida Y."/>
            <person name="Miyazaki K."/>
            <person name="Natsume S."/>
            <person name="Konno N."/>
        </authorList>
    </citation>
    <scope>NUCLEOTIDE SEQUENCE [LARGE SCALE GENOMIC DNA]</scope>
    <source>
        <strain evidence="3 4">NBRC 111202</strain>
    </source>
</reference>
<protein>
    <recommendedName>
        <fullName evidence="2">GmrSD restriction endonucleases N-terminal domain-containing protein</fullName>
    </recommendedName>
</protein>
<dbReference type="AlphaFoldDB" id="A0A1Q3DXC6"/>
<feature type="compositionally biased region" description="Polar residues" evidence="1">
    <location>
        <begin position="454"/>
        <end position="472"/>
    </location>
</feature>
<dbReference type="PANTHER" id="PTHR39639">
    <property type="entry name" value="CHROMOSOME 16, WHOLE GENOME SHOTGUN SEQUENCE"/>
    <property type="match status" value="1"/>
</dbReference>
<feature type="compositionally biased region" description="Low complexity" evidence="1">
    <location>
        <begin position="476"/>
        <end position="492"/>
    </location>
</feature>
<feature type="region of interest" description="Disordered" evidence="1">
    <location>
        <begin position="405"/>
        <end position="545"/>
    </location>
</feature>
<dbReference type="InterPro" id="IPR004919">
    <property type="entry name" value="GmrSD_N"/>
</dbReference>
<comment type="caution">
    <text evidence="3">The sequence shown here is derived from an EMBL/GenBank/DDBJ whole genome shotgun (WGS) entry which is preliminary data.</text>
</comment>
<feature type="compositionally biased region" description="Pro residues" evidence="1">
    <location>
        <begin position="536"/>
        <end position="545"/>
    </location>
</feature>
<feature type="compositionally biased region" description="Basic residues" evidence="1">
    <location>
        <begin position="443"/>
        <end position="453"/>
    </location>
</feature>
<organism evidence="3 4">
    <name type="scientific">Lentinula edodes</name>
    <name type="common">Shiitake mushroom</name>
    <name type="synonym">Lentinus edodes</name>
    <dbReference type="NCBI Taxonomy" id="5353"/>
    <lineage>
        <taxon>Eukaryota</taxon>
        <taxon>Fungi</taxon>
        <taxon>Dikarya</taxon>
        <taxon>Basidiomycota</taxon>
        <taxon>Agaricomycotina</taxon>
        <taxon>Agaricomycetes</taxon>
        <taxon>Agaricomycetidae</taxon>
        <taxon>Agaricales</taxon>
        <taxon>Marasmiineae</taxon>
        <taxon>Omphalotaceae</taxon>
        <taxon>Lentinula</taxon>
    </lineage>
</organism>
<dbReference type="STRING" id="5353.A0A1Q3DXC6"/>
<dbReference type="Proteomes" id="UP000188533">
    <property type="component" value="Unassembled WGS sequence"/>
</dbReference>
<dbReference type="PANTHER" id="PTHR39639:SF1">
    <property type="entry name" value="DUF262 DOMAIN-CONTAINING PROTEIN"/>
    <property type="match status" value="1"/>
</dbReference>
<gene>
    <name evidence="3" type="ORF">LENED_001044</name>
</gene>
<feature type="compositionally biased region" description="Polar residues" evidence="1">
    <location>
        <begin position="520"/>
        <end position="535"/>
    </location>
</feature>
<accession>A0A1Q3DXC6</accession>
<feature type="region of interest" description="Disordered" evidence="1">
    <location>
        <begin position="1"/>
        <end position="37"/>
    </location>
</feature>
<sequence length="596" mass="66164">MYEDEELSELSEEDELANDAQGSSTRKHRGASGGYTIQKALKPPRATTYTAQALYDQIHNSDIDLEPEYQRDVVWTKEKQTNLIDSILRNFYIPPIIFAVETHEDGWESKTCIDGKQRLTSIQRFMDGLIPHKDPYTGEKLWFKNDPSESSKNAAKRKILPDKYRQMFSNKQVVCVEYSGLTAADERDIFQRVQLGMALTSAEKLHVITTPRARFIRDLLEEFVSETTLGSPNIPWDKSRGSDFRCISQAVYLMDKWPTTKSGAALKHAGSLPLVEKWLSSTGVDKKSGKSAGGDDDDYGTIPDAFAKRVKEAYSLMVEMANNKKFATPFTSYQRVSPIEMICFSLLIYVHGVLPSPNHKMDLAELSQAIQDMRHDVRGQHKDIRMNDRVGKTMIEFIQSIGGVSKGKNESISAPAPSAKAKGKRRRVSDSNIEEEDEDYQPRKRSSQLRKAKSQTAIRSKPANTGATSRTDNLAKARAAKAASKSSRSAQRPSPPNPQGLPSPSNVSDAVVKSEPGSGESRTPVPQQSMAQISQPPIPQLAMPPTPLPVPMNISPELMLLYNQMHPNQLQAMMANLMMGNPSQGMLGMQGMGATQ</sequence>
<keyword evidence="4" id="KW-1185">Reference proteome</keyword>
<name>A0A1Q3DXC6_LENED</name>
<evidence type="ECO:0000259" key="2">
    <source>
        <dbReference type="Pfam" id="PF03235"/>
    </source>
</evidence>
<evidence type="ECO:0000313" key="3">
    <source>
        <dbReference type="EMBL" id="GAV99580.1"/>
    </source>
</evidence>
<feature type="compositionally biased region" description="Acidic residues" evidence="1">
    <location>
        <begin position="1"/>
        <end position="17"/>
    </location>
</feature>
<proteinExistence type="predicted"/>
<dbReference type="Pfam" id="PF03235">
    <property type="entry name" value="GmrSD_N"/>
    <property type="match status" value="1"/>
</dbReference>
<evidence type="ECO:0000256" key="1">
    <source>
        <dbReference type="SAM" id="MobiDB-lite"/>
    </source>
</evidence>
<dbReference type="EMBL" id="BDGU01000015">
    <property type="protein sequence ID" value="GAV99580.1"/>
    <property type="molecule type" value="Genomic_DNA"/>
</dbReference>
<feature type="domain" description="GmrSD restriction endonucleases N-terminal" evidence="2">
    <location>
        <begin position="56"/>
        <end position="192"/>
    </location>
</feature>